<dbReference type="HAMAP" id="MF_00454">
    <property type="entry name" value="FluC"/>
    <property type="match status" value="1"/>
</dbReference>
<dbReference type="NCBIfam" id="TIGR00494">
    <property type="entry name" value="crcB"/>
    <property type="match status" value="1"/>
</dbReference>
<dbReference type="eggNOG" id="arCOG04701">
    <property type="taxonomic scope" value="Archaea"/>
</dbReference>
<dbReference type="AlphaFoldDB" id="F8AKE7"/>
<dbReference type="GO" id="GO:0062054">
    <property type="term" value="F:fluoride channel activity"/>
    <property type="evidence" value="ECO:0007669"/>
    <property type="project" value="UniProtKB-UniRule"/>
</dbReference>
<sequence>MRELLIIGIGGFIGAVLRYIISGIIPVKFGIPTGTLIVNLIGSFIIGFIMYSSLTLNIPPEYRLLIVTGFCGALTTFSTFSYESFSLLENGFIVKFTINILLNVFGCIGMVYLGRIVSLMLFR</sequence>
<keyword evidence="5 8" id="KW-0472">Membrane</keyword>
<keyword evidence="8" id="KW-0813">Transport</keyword>
<dbReference type="EMBL" id="CP002792">
    <property type="protein sequence ID" value="AEH06347.1"/>
    <property type="molecule type" value="Genomic_DNA"/>
</dbReference>
<name>F8AKE7_METOI</name>
<dbReference type="OrthoDB" id="253428at2157"/>
<evidence type="ECO:0000256" key="3">
    <source>
        <dbReference type="ARBA" id="ARBA00022692"/>
    </source>
</evidence>
<keyword evidence="3 8" id="KW-0812">Transmembrane</keyword>
<keyword evidence="8" id="KW-0407">Ion channel</keyword>
<comment type="subcellular location">
    <subcellularLocation>
        <location evidence="1 8">Cell membrane</location>
        <topology evidence="1 8">Multi-pass membrane protein</topology>
    </subcellularLocation>
</comment>
<dbReference type="PANTHER" id="PTHR28259:SF1">
    <property type="entry name" value="FLUORIDE EXPORT PROTEIN 1-RELATED"/>
    <property type="match status" value="1"/>
</dbReference>
<evidence type="ECO:0000313" key="10">
    <source>
        <dbReference type="Proteomes" id="UP000009296"/>
    </source>
</evidence>
<gene>
    <name evidence="8" type="primary">fluC</name>
    <name evidence="8" type="synonym">crcB</name>
    <name evidence="9" type="ordered locus">Metok_0358</name>
</gene>
<comment type="function">
    <text evidence="8">Fluoride-specific ion channel. Important for reducing fluoride concentration in the cell, thus reducing its toxicity.</text>
</comment>
<feature type="transmembrane region" description="Helical" evidence="8">
    <location>
        <begin position="31"/>
        <end position="50"/>
    </location>
</feature>
<feature type="transmembrane region" description="Helical" evidence="8">
    <location>
        <begin position="5"/>
        <end position="25"/>
    </location>
</feature>
<keyword evidence="8" id="KW-0915">Sodium</keyword>
<dbReference type="RefSeq" id="WP_013866533.1">
    <property type="nucleotide sequence ID" value="NC_015636.1"/>
</dbReference>
<feature type="transmembrane region" description="Helical" evidence="8">
    <location>
        <begin position="100"/>
        <end position="122"/>
    </location>
</feature>
<evidence type="ECO:0000256" key="1">
    <source>
        <dbReference type="ARBA" id="ARBA00004651"/>
    </source>
</evidence>
<dbReference type="KEGG" id="mok:Metok_0358"/>
<keyword evidence="10" id="KW-1185">Reference proteome</keyword>
<protein>
    <recommendedName>
        <fullName evidence="8">Fluoride-specific ion channel FluC</fullName>
    </recommendedName>
</protein>
<keyword evidence="8" id="KW-0479">Metal-binding</keyword>
<organism evidence="9 10">
    <name type="scientific">Methanothermococcus okinawensis (strain DSM 14208 / JCM 11175 / IH1)</name>
    <dbReference type="NCBI Taxonomy" id="647113"/>
    <lineage>
        <taxon>Archaea</taxon>
        <taxon>Methanobacteriati</taxon>
        <taxon>Methanobacteriota</taxon>
        <taxon>Methanomada group</taxon>
        <taxon>Methanococci</taxon>
        <taxon>Methanococcales</taxon>
        <taxon>Methanococcaceae</taxon>
        <taxon>Methanothermococcus</taxon>
    </lineage>
</organism>
<dbReference type="Proteomes" id="UP000009296">
    <property type="component" value="Chromosome"/>
</dbReference>
<evidence type="ECO:0000313" key="9">
    <source>
        <dbReference type="EMBL" id="AEH06347.1"/>
    </source>
</evidence>
<feature type="binding site" evidence="8">
    <location>
        <position position="72"/>
    </location>
    <ligand>
        <name>Na(+)</name>
        <dbReference type="ChEBI" id="CHEBI:29101"/>
        <note>structural</note>
    </ligand>
</feature>
<dbReference type="InterPro" id="IPR003691">
    <property type="entry name" value="FluC"/>
</dbReference>
<evidence type="ECO:0000256" key="2">
    <source>
        <dbReference type="ARBA" id="ARBA00022475"/>
    </source>
</evidence>
<dbReference type="HOGENOM" id="CLU_114342_3_0_2"/>
<dbReference type="GO" id="GO:0140114">
    <property type="term" value="P:cellular detoxification of fluoride"/>
    <property type="evidence" value="ECO:0007669"/>
    <property type="project" value="UniProtKB-UniRule"/>
</dbReference>
<keyword evidence="8" id="KW-0406">Ion transport</keyword>
<feature type="transmembrane region" description="Helical" evidence="8">
    <location>
        <begin position="62"/>
        <end position="80"/>
    </location>
</feature>
<comment type="similarity">
    <text evidence="6 8">Belongs to the fluoride channel Fluc/FEX (TC 1.A.43) family.</text>
</comment>
<comment type="activity regulation">
    <text evidence="8">Na(+) is not transported, but it plays an essential structural role and its presence is essential for fluoride channel function.</text>
</comment>
<proteinExistence type="inferred from homology"/>
<dbReference type="GO" id="GO:0046872">
    <property type="term" value="F:metal ion binding"/>
    <property type="evidence" value="ECO:0007669"/>
    <property type="project" value="UniProtKB-KW"/>
</dbReference>
<dbReference type="Pfam" id="PF02537">
    <property type="entry name" value="CRCB"/>
    <property type="match status" value="1"/>
</dbReference>
<evidence type="ECO:0000256" key="5">
    <source>
        <dbReference type="ARBA" id="ARBA00023136"/>
    </source>
</evidence>
<keyword evidence="4 8" id="KW-1133">Transmembrane helix</keyword>
<keyword evidence="2 8" id="KW-1003">Cell membrane</keyword>
<evidence type="ECO:0000256" key="6">
    <source>
        <dbReference type="ARBA" id="ARBA00035120"/>
    </source>
</evidence>
<feature type="binding site" evidence="8">
    <location>
        <position position="75"/>
    </location>
    <ligand>
        <name>Na(+)</name>
        <dbReference type="ChEBI" id="CHEBI:29101"/>
        <note>structural</note>
    </ligand>
</feature>
<comment type="catalytic activity">
    <reaction evidence="7">
        <text>fluoride(in) = fluoride(out)</text>
        <dbReference type="Rhea" id="RHEA:76159"/>
        <dbReference type="ChEBI" id="CHEBI:17051"/>
    </reaction>
    <physiologicalReaction direction="left-to-right" evidence="7">
        <dbReference type="Rhea" id="RHEA:76160"/>
    </physiologicalReaction>
</comment>
<accession>F8AKE7</accession>
<dbReference type="STRING" id="647113.Metok_0358"/>
<evidence type="ECO:0000256" key="8">
    <source>
        <dbReference type="HAMAP-Rule" id="MF_00454"/>
    </source>
</evidence>
<evidence type="ECO:0000256" key="4">
    <source>
        <dbReference type="ARBA" id="ARBA00022989"/>
    </source>
</evidence>
<evidence type="ECO:0000256" key="7">
    <source>
        <dbReference type="ARBA" id="ARBA00035585"/>
    </source>
</evidence>
<dbReference type="GeneID" id="10772480"/>
<dbReference type="GO" id="GO:0005886">
    <property type="term" value="C:plasma membrane"/>
    <property type="evidence" value="ECO:0007669"/>
    <property type="project" value="UniProtKB-SubCell"/>
</dbReference>
<reference evidence="9" key="1">
    <citation type="submission" date="2011-05" db="EMBL/GenBank/DDBJ databases">
        <title>Complete sequence of chromosome of Methanothermococcus okinawensis IH1.</title>
        <authorList>
            <consortium name="US DOE Joint Genome Institute"/>
            <person name="Lucas S."/>
            <person name="Han J."/>
            <person name="Lapidus A."/>
            <person name="Cheng J.-F."/>
            <person name="Goodwin L."/>
            <person name="Pitluck S."/>
            <person name="Peters L."/>
            <person name="Mikhailova N."/>
            <person name="Held B."/>
            <person name="Han C."/>
            <person name="Tapia R."/>
            <person name="Land M."/>
            <person name="Hauser L."/>
            <person name="Kyrpides N."/>
            <person name="Ivanova N."/>
            <person name="Pagani I."/>
            <person name="Sieprawska-Lupa M."/>
            <person name="Takai K."/>
            <person name="Miyazaki J."/>
            <person name="Whitman W."/>
            <person name="Woyke T."/>
        </authorList>
    </citation>
    <scope>NUCLEOTIDE SEQUENCE [LARGE SCALE GENOMIC DNA]</scope>
    <source>
        <strain evidence="9">IH1</strain>
    </source>
</reference>
<dbReference type="PANTHER" id="PTHR28259">
    <property type="entry name" value="FLUORIDE EXPORT PROTEIN 1-RELATED"/>
    <property type="match status" value="1"/>
</dbReference>